<evidence type="ECO:0000256" key="1">
    <source>
        <dbReference type="SAM" id="Phobius"/>
    </source>
</evidence>
<organism evidence="2">
    <name type="scientific">Cacopsylla melanoneura</name>
    <dbReference type="NCBI Taxonomy" id="428564"/>
    <lineage>
        <taxon>Eukaryota</taxon>
        <taxon>Metazoa</taxon>
        <taxon>Ecdysozoa</taxon>
        <taxon>Arthropoda</taxon>
        <taxon>Hexapoda</taxon>
        <taxon>Insecta</taxon>
        <taxon>Pterygota</taxon>
        <taxon>Neoptera</taxon>
        <taxon>Paraneoptera</taxon>
        <taxon>Hemiptera</taxon>
        <taxon>Sternorrhyncha</taxon>
        <taxon>Psylloidea</taxon>
        <taxon>Psyllidae</taxon>
        <taxon>Psyllinae</taxon>
        <taxon>Cacopsylla</taxon>
    </lineage>
</organism>
<protein>
    <submittedName>
        <fullName evidence="2">Uncharacterized protein</fullName>
    </submittedName>
</protein>
<keyword evidence="1" id="KW-1133">Transmembrane helix</keyword>
<feature type="transmembrane region" description="Helical" evidence="1">
    <location>
        <begin position="99"/>
        <end position="119"/>
    </location>
</feature>
<dbReference type="EMBL" id="HBUF01182046">
    <property type="protein sequence ID" value="CAG6655558.1"/>
    <property type="molecule type" value="Transcribed_RNA"/>
</dbReference>
<name>A0A8D8WCV2_9HEMI</name>
<evidence type="ECO:0000313" key="2">
    <source>
        <dbReference type="EMBL" id="CAG6655558.1"/>
    </source>
</evidence>
<accession>A0A8D8WCV2</accession>
<dbReference type="AlphaFoldDB" id="A0A8D8WCV2"/>
<dbReference type="EMBL" id="HBUF01182047">
    <property type="protein sequence ID" value="CAG6655560.1"/>
    <property type="molecule type" value="Transcribed_RNA"/>
</dbReference>
<keyword evidence="1" id="KW-0812">Transmembrane</keyword>
<sequence>MLSTRFIPQLFSLSYFSSRLSRITFVLLETLVDRIGSYLKILKSHCVIWLNISFHCNGDIETGVTPSRHWHQPHQLLTLPSPSLIGAGKSQQHMKYSDNVFFVAQLYSFTFFLGITALLRAPSL</sequence>
<keyword evidence="1" id="KW-0472">Membrane</keyword>
<reference evidence="2" key="1">
    <citation type="submission" date="2021-05" db="EMBL/GenBank/DDBJ databases">
        <authorList>
            <person name="Alioto T."/>
            <person name="Alioto T."/>
            <person name="Gomez Garrido J."/>
        </authorList>
    </citation>
    <scope>NUCLEOTIDE SEQUENCE</scope>
</reference>
<proteinExistence type="predicted"/>